<evidence type="ECO:0000313" key="1">
    <source>
        <dbReference type="EMBL" id="WRQ13133.1"/>
    </source>
</evidence>
<name>A0AAX4J5S3_9CAUD</name>
<reference evidence="1" key="1">
    <citation type="submission" date="2023-11" db="EMBL/GenBank/DDBJ databases">
        <title>Complete genome sequence of Vibrio virus vB_VpM-pA2SJ1.</title>
        <authorList>
            <person name="Lim S.J."/>
            <person name="Park S.Y."/>
            <person name="Kim J.H."/>
        </authorList>
    </citation>
    <scope>NUCLEOTIDE SEQUENCE</scope>
</reference>
<dbReference type="Proteomes" id="UP001432163">
    <property type="component" value="Segment"/>
</dbReference>
<evidence type="ECO:0000313" key="2">
    <source>
        <dbReference type="Proteomes" id="UP001432163"/>
    </source>
</evidence>
<proteinExistence type="predicted"/>
<protein>
    <submittedName>
        <fullName evidence="1">Uncharacterized protein</fullName>
    </submittedName>
</protein>
<accession>A0AAX4J5S3</accession>
<organism evidence="1 2">
    <name type="scientific">Vibrio phage vB_VpM-pA2SJ1</name>
    <dbReference type="NCBI Taxonomy" id="3095964"/>
    <lineage>
        <taxon>Viruses</taxon>
        <taxon>Duplodnaviria</taxon>
        <taxon>Heunggongvirae</taxon>
        <taxon>Uroviricota</taxon>
        <taxon>Caudoviricetes</taxon>
    </lineage>
</organism>
<dbReference type="EMBL" id="OR813779">
    <property type="protein sequence ID" value="WRQ13133.1"/>
    <property type="molecule type" value="Genomic_DNA"/>
</dbReference>
<sequence>MENPSVNWFILRPTIGYSDFGIPPMCTAMDLRKPGFTIADVQVWFNAVEEIIYRKQMQAEREAHQ</sequence>